<keyword evidence="1" id="KW-1133">Transmembrane helix</keyword>
<accession>A0A2A4HYH6</accession>
<protein>
    <submittedName>
        <fullName evidence="2">Uncharacterized protein</fullName>
    </submittedName>
</protein>
<dbReference type="EMBL" id="NWVD01000004">
    <property type="protein sequence ID" value="PCG08717.1"/>
    <property type="molecule type" value="Genomic_DNA"/>
</dbReference>
<sequence>MRRAPELGVGQLLTIGTVLAATALFAALAGRPAIAWLAGPIAGAALLTVLRHLVNRENRP</sequence>
<evidence type="ECO:0000313" key="3">
    <source>
        <dbReference type="Proteomes" id="UP000218784"/>
    </source>
</evidence>
<organism evidence="2 3">
    <name type="scientific">Sphingomonas ginsenosidimutans</name>
    <dbReference type="NCBI Taxonomy" id="862134"/>
    <lineage>
        <taxon>Bacteria</taxon>
        <taxon>Pseudomonadati</taxon>
        <taxon>Pseudomonadota</taxon>
        <taxon>Alphaproteobacteria</taxon>
        <taxon>Sphingomonadales</taxon>
        <taxon>Sphingomonadaceae</taxon>
        <taxon>Sphingomonas</taxon>
    </lineage>
</organism>
<feature type="transmembrane region" description="Helical" evidence="1">
    <location>
        <begin position="7"/>
        <end position="28"/>
    </location>
</feature>
<keyword evidence="3" id="KW-1185">Reference proteome</keyword>
<dbReference type="Proteomes" id="UP000218784">
    <property type="component" value="Unassembled WGS sequence"/>
</dbReference>
<keyword evidence="1" id="KW-0472">Membrane</keyword>
<evidence type="ECO:0000256" key="1">
    <source>
        <dbReference type="SAM" id="Phobius"/>
    </source>
</evidence>
<reference evidence="2 3" key="1">
    <citation type="submission" date="2017-09" db="EMBL/GenBank/DDBJ databases">
        <title>Sphingomonas ginsenosidimutans KACC 14949, whole genome shotgun sequence.</title>
        <authorList>
            <person name="Feng G."/>
            <person name="Zhu H."/>
        </authorList>
    </citation>
    <scope>NUCLEOTIDE SEQUENCE [LARGE SCALE GENOMIC DNA]</scope>
    <source>
        <strain evidence="2 3">KACC 14949</strain>
    </source>
</reference>
<dbReference type="AlphaFoldDB" id="A0A2A4HYH6"/>
<comment type="caution">
    <text evidence="2">The sequence shown here is derived from an EMBL/GenBank/DDBJ whole genome shotgun (WGS) entry which is preliminary data.</text>
</comment>
<dbReference type="RefSeq" id="WP_096612484.1">
    <property type="nucleotide sequence ID" value="NZ_NWVD01000004.1"/>
</dbReference>
<gene>
    <name evidence="2" type="ORF">COA17_11215</name>
</gene>
<name>A0A2A4HYH6_9SPHN</name>
<feature type="transmembrane region" description="Helical" evidence="1">
    <location>
        <begin position="34"/>
        <end position="54"/>
    </location>
</feature>
<keyword evidence="1" id="KW-0812">Transmembrane</keyword>
<proteinExistence type="predicted"/>
<evidence type="ECO:0000313" key="2">
    <source>
        <dbReference type="EMBL" id="PCG08717.1"/>
    </source>
</evidence>